<dbReference type="OrthoDB" id="5506264at2"/>
<feature type="transmembrane region" description="Helical" evidence="1">
    <location>
        <begin position="71"/>
        <end position="91"/>
    </location>
</feature>
<accession>A0A1J1DXL7</accession>
<protein>
    <recommendedName>
        <fullName evidence="2">Zinc finger/thioredoxin putative domain-containing protein</fullName>
    </recommendedName>
</protein>
<dbReference type="RefSeq" id="WP_096399358.1">
    <property type="nucleotide sequence ID" value="NZ_AP017368.1"/>
</dbReference>
<keyword evidence="1" id="KW-0472">Membrane</keyword>
<evidence type="ECO:0000313" key="3">
    <source>
        <dbReference type="EMBL" id="BAV91830.1"/>
    </source>
</evidence>
<evidence type="ECO:0000256" key="1">
    <source>
        <dbReference type="SAM" id="Phobius"/>
    </source>
</evidence>
<dbReference type="Proteomes" id="UP000242645">
    <property type="component" value="Chromosome"/>
</dbReference>
<gene>
    <name evidence="3" type="ORF">RSDT_0318</name>
</gene>
<dbReference type="Pfam" id="PF11906">
    <property type="entry name" value="DUF3426"/>
    <property type="match status" value="1"/>
</dbReference>
<keyword evidence="4" id="KW-1185">Reference proteome</keyword>
<name>A0A1J1DXL7_9BACT</name>
<dbReference type="NCBIfam" id="TIGR02098">
    <property type="entry name" value="MJ0042_CXXC"/>
    <property type="match status" value="1"/>
</dbReference>
<dbReference type="AlphaFoldDB" id="A0A1J1DXL7"/>
<keyword evidence="1" id="KW-1133">Transmembrane helix</keyword>
<dbReference type="InterPro" id="IPR011723">
    <property type="entry name" value="Znf/thioredoxin_put"/>
</dbReference>
<dbReference type="Pfam" id="PF13717">
    <property type="entry name" value="Zn_ribbon_4"/>
    <property type="match status" value="1"/>
</dbReference>
<evidence type="ECO:0000313" key="4">
    <source>
        <dbReference type="Proteomes" id="UP000242645"/>
    </source>
</evidence>
<reference evidence="3 4" key="1">
    <citation type="journal article" date="2017" name="ISME J.">
        <title>Genome of 'Ca. Desulfovibrio trichonymphae', an H2-oxidizing bacterium in a tripartite symbiotic system within a protist cell in the termite gut.</title>
        <authorList>
            <person name="Kuwahara H."/>
            <person name="Yuki M."/>
            <person name="Izawa K."/>
            <person name="Ohkuma M."/>
            <person name="Hongoh Y."/>
        </authorList>
    </citation>
    <scope>NUCLEOTIDE SEQUENCE [LARGE SCALE GENOMIC DNA]</scope>
    <source>
        <strain evidence="3 4">Rs-N31</strain>
    </source>
</reference>
<keyword evidence="1" id="KW-0812">Transmembrane</keyword>
<sequence length="235" mass="26084">MEIQCPKCESRFNLPDGVAGAGVKLRCSVCKTVFVYAAPKPAMPEPAKNAKEMDKAAVPAKTSNLPFGRTLRFVLILALCLAGCAGGYYYWHKLSNAPKPQEQVPMLTLRNVRWYYVDNEKNGRIFVIEGKVVNEFPRPKALIAVEAAIYDKDKKPLSVKKQLAGTQLSLFQLQVLSDNEMESFLNNKVEIFSNNNNVPCGGEVPFMALFYSPPAGIAEVDVRIVDVQDVEQPEK</sequence>
<evidence type="ECO:0000259" key="2">
    <source>
        <dbReference type="Pfam" id="PF13717"/>
    </source>
</evidence>
<dbReference type="EMBL" id="AP017368">
    <property type="protein sequence ID" value="BAV91830.1"/>
    <property type="molecule type" value="Genomic_DNA"/>
</dbReference>
<dbReference type="InterPro" id="IPR021834">
    <property type="entry name" value="DUF3426"/>
</dbReference>
<organism evidence="3 4">
    <name type="scientific">Candidatus Desulfovibrio trichonymphae</name>
    <dbReference type="NCBI Taxonomy" id="1725232"/>
    <lineage>
        <taxon>Bacteria</taxon>
        <taxon>Pseudomonadati</taxon>
        <taxon>Thermodesulfobacteriota</taxon>
        <taxon>Desulfovibrionia</taxon>
        <taxon>Desulfovibrionales</taxon>
        <taxon>Desulfovibrionaceae</taxon>
        <taxon>Desulfovibrio</taxon>
    </lineage>
</organism>
<dbReference type="KEGG" id="dtr:RSDT_0318"/>
<feature type="domain" description="Zinc finger/thioredoxin putative" evidence="2">
    <location>
        <begin position="1"/>
        <end position="34"/>
    </location>
</feature>
<proteinExistence type="predicted"/>